<evidence type="ECO:0000256" key="1">
    <source>
        <dbReference type="ARBA" id="ARBA00004651"/>
    </source>
</evidence>
<feature type="transmembrane region" description="Helical" evidence="8">
    <location>
        <begin position="106"/>
        <end position="130"/>
    </location>
</feature>
<comment type="caution">
    <text evidence="9">The sequence shown here is derived from an EMBL/GenBank/DDBJ whole genome shotgun (WGS) entry which is preliminary data.</text>
</comment>
<evidence type="ECO:0000256" key="5">
    <source>
        <dbReference type="ARBA" id="ARBA00022960"/>
    </source>
</evidence>
<name>A0ABV9MXR3_9ENTE</name>
<evidence type="ECO:0000313" key="9">
    <source>
        <dbReference type="EMBL" id="MFC4719809.1"/>
    </source>
</evidence>
<sequence length="168" mass="19732">MKMTKQKLFSPFLFFLLMLIDGQITRFLLAASQDQYIWRAHLTLLTMLFAARYLPKYYLILVALVIGSLFDLYFIGLLGIYAVAFPLVIWLVYLLHGTLYENYFNLFFGFVILLTVFEVVIVVIQLLFNLITVDPTYFITRLLGPSLLLNMLFLIIGFYPLKKIYWKN</sequence>
<keyword evidence="3" id="KW-1003">Cell membrane</keyword>
<evidence type="ECO:0000256" key="6">
    <source>
        <dbReference type="ARBA" id="ARBA00022989"/>
    </source>
</evidence>
<dbReference type="InterPro" id="IPR007227">
    <property type="entry name" value="Cell_shape_determining_MreD"/>
</dbReference>
<evidence type="ECO:0000256" key="8">
    <source>
        <dbReference type="SAM" id="Phobius"/>
    </source>
</evidence>
<comment type="similarity">
    <text evidence="2">Belongs to the MreD family.</text>
</comment>
<reference evidence="10" key="1">
    <citation type="journal article" date="2019" name="Int. J. Syst. Evol. Microbiol.">
        <title>The Global Catalogue of Microorganisms (GCM) 10K type strain sequencing project: providing services to taxonomists for standard genome sequencing and annotation.</title>
        <authorList>
            <consortium name="The Broad Institute Genomics Platform"/>
            <consortium name="The Broad Institute Genome Sequencing Center for Infectious Disease"/>
            <person name="Wu L."/>
            <person name="Ma J."/>
        </authorList>
    </citation>
    <scope>NUCLEOTIDE SEQUENCE [LARGE SCALE GENOMIC DNA]</scope>
    <source>
        <strain evidence="10">CGMCC 1.19032</strain>
    </source>
</reference>
<evidence type="ECO:0000313" key="10">
    <source>
        <dbReference type="Proteomes" id="UP001595969"/>
    </source>
</evidence>
<keyword evidence="4 8" id="KW-0812">Transmembrane</keyword>
<evidence type="ECO:0000256" key="3">
    <source>
        <dbReference type="ARBA" id="ARBA00022475"/>
    </source>
</evidence>
<dbReference type="EMBL" id="JBHSGS010000047">
    <property type="protein sequence ID" value="MFC4719809.1"/>
    <property type="molecule type" value="Genomic_DNA"/>
</dbReference>
<feature type="transmembrane region" description="Helical" evidence="8">
    <location>
        <begin position="61"/>
        <end position="94"/>
    </location>
</feature>
<gene>
    <name evidence="9" type="primary">mreD</name>
    <name evidence="9" type="ORF">ACFO5I_08730</name>
</gene>
<evidence type="ECO:0000256" key="4">
    <source>
        <dbReference type="ARBA" id="ARBA00022692"/>
    </source>
</evidence>
<accession>A0ABV9MXR3</accession>
<dbReference type="NCBIfam" id="TIGR03426">
    <property type="entry name" value="shape_MreD"/>
    <property type="match status" value="1"/>
</dbReference>
<organism evidence="9 10">
    <name type="scientific">Enterococcus lemanii</name>
    <dbReference type="NCBI Taxonomy" id="1159752"/>
    <lineage>
        <taxon>Bacteria</taxon>
        <taxon>Bacillati</taxon>
        <taxon>Bacillota</taxon>
        <taxon>Bacilli</taxon>
        <taxon>Lactobacillales</taxon>
        <taxon>Enterococcaceae</taxon>
        <taxon>Enterococcus</taxon>
    </lineage>
</organism>
<keyword evidence="5" id="KW-0133">Cell shape</keyword>
<protein>
    <submittedName>
        <fullName evidence="9">Rod shape-determining protein MreD</fullName>
    </submittedName>
</protein>
<keyword evidence="6 8" id="KW-1133">Transmembrane helix</keyword>
<evidence type="ECO:0000256" key="2">
    <source>
        <dbReference type="ARBA" id="ARBA00007776"/>
    </source>
</evidence>
<dbReference type="Proteomes" id="UP001595969">
    <property type="component" value="Unassembled WGS sequence"/>
</dbReference>
<keyword evidence="7 8" id="KW-0472">Membrane</keyword>
<proteinExistence type="inferred from homology"/>
<comment type="subcellular location">
    <subcellularLocation>
        <location evidence="1">Cell membrane</location>
        <topology evidence="1">Multi-pass membrane protein</topology>
    </subcellularLocation>
</comment>
<keyword evidence="10" id="KW-1185">Reference proteome</keyword>
<evidence type="ECO:0000256" key="7">
    <source>
        <dbReference type="ARBA" id="ARBA00023136"/>
    </source>
</evidence>
<dbReference type="RefSeq" id="WP_192423527.1">
    <property type="nucleotide sequence ID" value="NZ_JAFBFD010000047.1"/>
</dbReference>
<feature type="transmembrane region" description="Helical" evidence="8">
    <location>
        <begin position="142"/>
        <end position="161"/>
    </location>
</feature>
<dbReference type="Pfam" id="PF04093">
    <property type="entry name" value="MreD"/>
    <property type="match status" value="1"/>
</dbReference>